<keyword evidence="6" id="KW-1185">Reference proteome</keyword>
<feature type="active site" description="Proton donor/acceptor" evidence="4">
    <location>
        <position position="150"/>
    </location>
</feature>
<evidence type="ECO:0000313" key="6">
    <source>
        <dbReference type="Proteomes" id="UP000005990"/>
    </source>
</evidence>
<dbReference type="STRING" id="908337.HMPREF9257_0274"/>
<accession>E4KMH6</accession>
<sequence>MVQTRAQRHQKRNSRGGKKKKRFNFRMFLGFLLILVAVGLFAMNPIKDWMIAHGSEQNTVGNFTREMIEANNKKEVTYNFDDIQNIDALSVISDGINPNDLPVVGGIAIPDVGMNLPIYKGVSNEGMYYGAGTLSPDQQMGKSNYSLASHHSIHKNLLFAPLLRVQQGQKIYLTDLDKVYVYEIDSIQQVPATAIEVLDPTEDPTITLITCDSDLVDRIVVKGSLVKTVPIDEASDDMIKAFELPQTTAA</sequence>
<dbReference type="InterPro" id="IPR005754">
    <property type="entry name" value="Sortase"/>
</dbReference>
<dbReference type="Gene3D" id="2.40.260.10">
    <property type="entry name" value="Sortase"/>
    <property type="match status" value="1"/>
</dbReference>
<dbReference type="CDD" id="cd06165">
    <property type="entry name" value="Sortase_A"/>
    <property type="match status" value="1"/>
</dbReference>
<evidence type="ECO:0000256" key="3">
    <source>
        <dbReference type="ARBA" id="ARBA00022807"/>
    </source>
</evidence>
<evidence type="ECO:0000256" key="2">
    <source>
        <dbReference type="ARBA" id="ARBA00022801"/>
    </source>
</evidence>
<dbReference type="InterPro" id="IPR023365">
    <property type="entry name" value="Sortase_dom-sf"/>
</dbReference>
<keyword evidence="2" id="KW-0378">Hydrolase</keyword>
<comment type="caution">
    <text evidence="5">The sequence shown here is derived from an EMBL/GenBank/DDBJ whole genome shotgun (WGS) entry which is preliminary data.</text>
</comment>
<proteinExistence type="predicted"/>
<reference evidence="5 6" key="1">
    <citation type="submission" date="2010-10" db="EMBL/GenBank/DDBJ databases">
        <authorList>
            <person name="Durkin A.S."/>
            <person name="Madupu R."/>
            <person name="Torralba M."/>
            <person name="Gillis M."/>
            <person name="Methe B."/>
            <person name="Sutton G."/>
            <person name="Nelson K.E."/>
        </authorList>
    </citation>
    <scope>NUCLEOTIDE SEQUENCE [LARGE SCALE GENOMIC DNA]</scope>
    <source>
        <strain evidence="5 6">ACS-139-V-Col8</strain>
    </source>
</reference>
<feature type="active site" description="Acyl-thioester intermediate" evidence="4">
    <location>
        <position position="211"/>
    </location>
</feature>
<name>E4KMH6_9LACT</name>
<dbReference type="RefSeq" id="WP_006417706.1">
    <property type="nucleotide sequence ID" value="NZ_AENN01000005.1"/>
</dbReference>
<dbReference type="MEROPS" id="C60.006"/>
<dbReference type="OrthoDB" id="1648028at2"/>
<dbReference type="SUPFAM" id="SSF63817">
    <property type="entry name" value="Sortase"/>
    <property type="match status" value="1"/>
</dbReference>
<gene>
    <name evidence="5" type="ORF">HMPREF9257_0274</name>
</gene>
<dbReference type="GO" id="GO:0008234">
    <property type="term" value="F:cysteine-type peptidase activity"/>
    <property type="evidence" value="ECO:0007669"/>
    <property type="project" value="UniProtKB-KW"/>
</dbReference>
<evidence type="ECO:0000256" key="4">
    <source>
        <dbReference type="PIRSR" id="PIRSR605754-1"/>
    </source>
</evidence>
<dbReference type="GO" id="GO:0006508">
    <property type="term" value="P:proteolysis"/>
    <property type="evidence" value="ECO:0007669"/>
    <property type="project" value="UniProtKB-KW"/>
</dbReference>
<dbReference type="InterPro" id="IPR042007">
    <property type="entry name" value="Sortase_A"/>
</dbReference>
<protein>
    <submittedName>
        <fullName evidence="5">Sortase family protein</fullName>
    </submittedName>
</protein>
<evidence type="ECO:0000256" key="1">
    <source>
        <dbReference type="ARBA" id="ARBA00022670"/>
    </source>
</evidence>
<dbReference type="Pfam" id="PF04203">
    <property type="entry name" value="Sortase"/>
    <property type="match status" value="1"/>
</dbReference>
<dbReference type="NCBIfam" id="TIGR01076">
    <property type="entry name" value="sortase_fam"/>
    <property type="match status" value="1"/>
</dbReference>
<dbReference type="Proteomes" id="UP000005990">
    <property type="component" value="Unassembled WGS sequence"/>
</dbReference>
<keyword evidence="3" id="KW-0788">Thiol protease</keyword>
<dbReference type="EMBL" id="AENN01000005">
    <property type="protein sequence ID" value="EFR31866.1"/>
    <property type="molecule type" value="Genomic_DNA"/>
</dbReference>
<dbReference type="eggNOG" id="COG3764">
    <property type="taxonomic scope" value="Bacteria"/>
</dbReference>
<organism evidence="5 6">
    <name type="scientific">Eremococcus coleocola ACS-139-V-Col8</name>
    <dbReference type="NCBI Taxonomy" id="908337"/>
    <lineage>
        <taxon>Bacteria</taxon>
        <taxon>Bacillati</taxon>
        <taxon>Bacillota</taxon>
        <taxon>Bacilli</taxon>
        <taxon>Lactobacillales</taxon>
        <taxon>Aerococcaceae</taxon>
        <taxon>Eremococcus</taxon>
    </lineage>
</organism>
<keyword evidence="1" id="KW-0645">Protease</keyword>
<evidence type="ECO:0000313" key="5">
    <source>
        <dbReference type="EMBL" id="EFR31866.1"/>
    </source>
</evidence>
<dbReference type="AlphaFoldDB" id="E4KMH6"/>